<dbReference type="PANTHER" id="PTHR43133">
    <property type="entry name" value="RNA POLYMERASE ECF-TYPE SIGMA FACTO"/>
    <property type="match status" value="1"/>
</dbReference>
<keyword evidence="7" id="KW-1185">Reference proteome</keyword>
<dbReference type="NCBIfam" id="TIGR02937">
    <property type="entry name" value="sigma70-ECF"/>
    <property type="match status" value="1"/>
</dbReference>
<protein>
    <submittedName>
        <fullName evidence="6">RNA polymerase sigma-70 factor, ECF subfamily</fullName>
    </submittedName>
</protein>
<keyword evidence="4" id="KW-0804">Transcription</keyword>
<dbReference type="PANTHER" id="PTHR43133:SF51">
    <property type="entry name" value="RNA POLYMERASE SIGMA FACTOR"/>
    <property type="match status" value="1"/>
</dbReference>
<comment type="similarity">
    <text evidence="1">Belongs to the sigma-70 factor family. ECF subfamily.</text>
</comment>
<evidence type="ECO:0000313" key="7">
    <source>
        <dbReference type="Proteomes" id="UP000183952"/>
    </source>
</evidence>
<name>A0A1M6KIJ4_9CLOT</name>
<accession>A0A1M6KIJ4</accession>
<dbReference type="EMBL" id="FRAD01000004">
    <property type="protein sequence ID" value="SHJ58778.1"/>
    <property type="molecule type" value="Genomic_DNA"/>
</dbReference>
<dbReference type="SUPFAM" id="SSF88659">
    <property type="entry name" value="Sigma3 and sigma4 domains of RNA polymerase sigma factors"/>
    <property type="match status" value="1"/>
</dbReference>
<dbReference type="Pfam" id="PF04542">
    <property type="entry name" value="Sigma70_r2"/>
    <property type="match status" value="1"/>
</dbReference>
<dbReference type="Gene3D" id="1.10.1740.10">
    <property type="match status" value="1"/>
</dbReference>
<sequence length="183" mass="21890">MDNGASSYHRFLMGDEEGFREIIEMYSVKLVYFIKGFVMNMDVAEEIMEDTFCDLIVYKGRYKGQSSFKTYLFSIARNKAYDYMKHRNRENYSIDKAYELTGDKRMENSIIKDENDRHVYTAMCNLKSEYKVLLYLLYFEQLTYDEAGKILKKTNKQIKNLAYSARKSLKMILEKEGFEYEEY</sequence>
<evidence type="ECO:0000313" key="6">
    <source>
        <dbReference type="EMBL" id="SHJ58778.1"/>
    </source>
</evidence>
<dbReference type="InterPro" id="IPR013325">
    <property type="entry name" value="RNA_pol_sigma_r2"/>
</dbReference>
<evidence type="ECO:0000256" key="1">
    <source>
        <dbReference type="ARBA" id="ARBA00010641"/>
    </source>
</evidence>
<dbReference type="InterPro" id="IPR013324">
    <property type="entry name" value="RNA_pol_sigma_r3/r4-like"/>
</dbReference>
<keyword evidence="2" id="KW-0805">Transcription regulation</keyword>
<dbReference type="Gene3D" id="1.10.10.10">
    <property type="entry name" value="Winged helix-like DNA-binding domain superfamily/Winged helix DNA-binding domain"/>
    <property type="match status" value="1"/>
</dbReference>
<dbReference type="STRING" id="1121331.SAMN02745248_00484"/>
<evidence type="ECO:0000256" key="4">
    <source>
        <dbReference type="ARBA" id="ARBA00023163"/>
    </source>
</evidence>
<dbReference type="SUPFAM" id="SSF88946">
    <property type="entry name" value="Sigma2 domain of RNA polymerase sigma factors"/>
    <property type="match status" value="1"/>
</dbReference>
<keyword evidence="3" id="KW-0731">Sigma factor</keyword>
<dbReference type="InterPro" id="IPR014284">
    <property type="entry name" value="RNA_pol_sigma-70_dom"/>
</dbReference>
<evidence type="ECO:0000259" key="5">
    <source>
        <dbReference type="Pfam" id="PF04542"/>
    </source>
</evidence>
<dbReference type="InterPro" id="IPR036388">
    <property type="entry name" value="WH-like_DNA-bd_sf"/>
</dbReference>
<evidence type="ECO:0000256" key="2">
    <source>
        <dbReference type="ARBA" id="ARBA00023015"/>
    </source>
</evidence>
<dbReference type="Proteomes" id="UP000183952">
    <property type="component" value="Unassembled WGS sequence"/>
</dbReference>
<gene>
    <name evidence="6" type="ORF">SAMN02745248_00484</name>
</gene>
<dbReference type="GO" id="GO:0016987">
    <property type="term" value="F:sigma factor activity"/>
    <property type="evidence" value="ECO:0007669"/>
    <property type="project" value="UniProtKB-KW"/>
</dbReference>
<dbReference type="GO" id="GO:0006352">
    <property type="term" value="P:DNA-templated transcription initiation"/>
    <property type="evidence" value="ECO:0007669"/>
    <property type="project" value="InterPro"/>
</dbReference>
<organism evidence="6 7">
    <name type="scientific">Hathewaya proteolytica DSM 3090</name>
    <dbReference type="NCBI Taxonomy" id="1121331"/>
    <lineage>
        <taxon>Bacteria</taxon>
        <taxon>Bacillati</taxon>
        <taxon>Bacillota</taxon>
        <taxon>Clostridia</taxon>
        <taxon>Eubacteriales</taxon>
        <taxon>Clostridiaceae</taxon>
        <taxon>Hathewaya</taxon>
    </lineage>
</organism>
<dbReference type="InterPro" id="IPR007627">
    <property type="entry name" value="RNA_pol_sigma70_r2"/>
</dbReference>
<proteinExistence type="inferred from homology"/>
<dbReference type="InterPro" id="IPR039425">
    <property type="entry name" value="RNA_pol_sigma-70-like"/>
</dbReference>
<reference evidence="6 7" key="1">
    <citation type="submission" date="2016-11" db="EMBL/GenBank/DDBJ databases">
        <authorList>
            <person name="Jaros S."/>
            <person name="Januszkiewicz K."/>
            <person name="Wedrychowicz H."/>
        </authorList>
    </citation>
    <scope>NUCLEOTIDE SEQUENCE [LARGE SCALE GENOMIC DNA]</scope>
    <source>
        <strain evidence="6 7">DSM 3090</strain>
    </source>
</reference>
<dbReference type="AlphaFoldDB" id="A0A1M6KIJ4"/>
<evidence type="ECO:0000256" key="3">
    <source>
        <dbReference type="ARBA" id="ARBA00023082"/>
    </source>
</evidence>
<dbReference type="RefSeq" id="WP_072901911.1">
    <property type="nucleotide sequence ID" value="NZ_FRAD01000004.1"/>
</dbReference>
<feature type="domain" description="RNA polymerase sigma-70 region 2" evidence="5">
    <location>
        <begin position="23"/>
        <end position="89"/>
    </location>
</feature>